<sequence length="967" mass="110462">MSEVMPFEPITGVLEHQQEKFKAANTKIADSESNDDSDEEIPYDIDPEIEIVSQNVEQKTPSVTSDEIQTNSYGNEKQAFAGVVNKLVEKQLKRKGKELSVDDDFVDDSPKVPSVKKPKNGPYFAQQNVDYGVLRFHSLCDPSIPSQIQALLSPNALRVFKKTCFGYLLGLPTICMQNQSLHLLMKYELTKSTDSYFSVLFKGEKLNFSLREFGLITGLNCVNKFSDYGYTSTYVSPLMNTYFPNKERVEKWHLKNVVTNKAWANDVDAVKLCILYILEFFVCPSDKDHVTFIDKFMFFLIKSGNFESYPWGIKSFKQVIKSVRHRLNPHVHSYLIRGCSLALQVWLYECCSSVSTELATRCSESIPRILRWSATKGQIWLTAIEEKMIKPEWLKFTNMIESGEELGVLNLPDKIQYEDEHGAQPSHVPTAASPSFEPKYTDCQEDIESVSSKLRKLEKGIVQVDGKLDAFRKAVFEELSSLREFVDQSLKSVMNVINKRFDLDESKFAGSSTKNNYQHQGENNQQFQFNVGDQLHGSTNNTATISPEHFQPHVDLYPDFQEAAEAYKAAEVSAEHLQGNIEEEPVIDEVAEAQQADLHLSTEGEVPQSPIHGVTVTEVVPEGIDKKVVPEVVPEGIDNKGLTLDDFELPENLSQLVMYGEPIPDKSTPVHPGRTRRKYYFSEKDNQIKPWLDFGCEKIDKKDWFYALAHPGQVINNTHIDVIMYYLRKRGKYGPNNNTRFTTTDCLFKTKIERIYDKFMSSPPEQRYSVVKAENDVGEYILGYRILANVAWDLVDYVLIPVNLVENFHWLLLVFDIKDRQLYVYNSMVRANRHKTVETLVDKFSIIIPLYLSCTGFYGKLKTLTSRPQRHTSRNQLRTLSTYNGCDCGVFVAAFAEYVSLGDLAIPKEDLSDIDQHHRRYGALMWDYATKKQEDGSISESEVTGRLARRKGAPAKNERTRVQRKKK</sequence>
<organism evidence="1 2">
    <name type="scientific">Nicotiana tabacum</name>
    <name type="common">Common tobacco</name>
    <dbReference type="NCBI Taxonomy" id="4097"/>
    <lineage>
        <taxon>Eukaryota</taxon>
        <taxon>Viridiplantae</taxon>
        <taxon>Streptophyta</taxon>
        <taxon>Embryophyta</taxon>
        <taxon>Tracheophyta</taxon>
        <taxon>Spermatophyta</taxon>
        <taxon>Magnoliopsida</taxon>
        <taxon>eudicotyledons</taxon>
        <taxon>Gunneridae</taxon>
        <taxon>Pentapetalae</taxon>
        <taxon>asterids</taxon>
        <taxon>lamiids</taxon>
        <taxon>Solanales</taxon>
        <taxon>Solanaceae</taxon>
        <taxon>Nicotianoideae</taxon>
        <taxon>Nicotianeae</taxon>
        <taxon>Nicotiana</taxon>
    </lineage>
</organism>
<reference evidence="1" key="1">
    <citation type="journal article" date="2014" name="Nat. Commun.">
        <title>The tobacco genome sequence and its comparison with those of tomato and potato.</title>
        <authorList>
            <person name="Sierro N."/>
            <person name="Battey J.N."/>
            <person name="Ouadi S."/>
            <person name="Bakaher N."/>
            <person name="Bovet L."/>
            <person name="Willig A."/>
            <person name="Goepfert S."/>
            <person name="Peitsch M.C."/>
            <person name="Ivanov N.V."/>
        </authorList>
    </citation>
    <scope>NUCLEOTIDE SEQUENCE [LARGE SCALE GENOMIC DNA]</scope>
</reference>
<gene>
    <name evidence="2" type="primary">LOC142164752</name>
</gene>
<name>A0AC58S313_TOBAC</name>
<dbReference type="RefSeq" id="XP_075079361.1">
    <property type="nucleotide sequence ID" value="XM_075223260.1"/>
</dbReference>
<accession>A0AC58S313</accession>
<protein>
    <submittedName>
        <fullName evidence="2">Uncharacterized protein LOC142164752</fullName>
    </submittedName>
</protein>
<reference evidence="2" key="2">
    <citation type="submission" date="2025-08" db="UniProtKB">
        <authorList>
            <consortium name="RefSeq"/>
        </authorList>
    </citation>
    <scope>IDENTIFICATION</scope>
    <source>
        <tissue evidence="2">Leaf</tissue>
    </source>
</reference>
<dbReference type="Proteomes" id="UP000790787">
    <property type="component" value="Chromosome 1"/>
</dbReference>
<evidence type="ECO:0000313" key="2">
    <source>
        <dbReference type="RefSeq" id="XP_075079361.1"/>
    </source>
</evidence>
<evidence type="ECO:0000313" key="1">
    <source>
        <dbReference type="Proteomes" id="UP000790787"/>
    </source>
</evidence>
<keyword evidence="1" id="KW-1185">Reference proteome</keyword>
<proteinExistence type="predicted"/>